<dbReference type="SUPFAM" id="SSF46785">
    <property type="entry name" value="Winged helix' DNA-binding domain"/>
    <property type="match status" value="1"/>
</dbReference>
<dbReference type="InterPro" id="IPR005471">
    <property type="entry name" value="Tscrpt_reg_IclR_N"/>
</dbReference>
<reference evidence="6" key="1">
    <citation type="journal article" date="2014" name="Front. Microbiol.">
        <title>High frequency of phylogenetically diverse reductive dehalogenase-homologous genes in deep subseafloor sedimentary metagenomes.</title>
        <authorList>
            <person name="Kawai M."/>
            <person name="Futagami T."/>
            <person name="Toyoda A."/>
            <person name="Takaki Y."/>
            <person name="Nishi S."/>
            <person name="Hori S."/>
            <person name="Arai W."/>
            <person name="Tsubouchi T."/>
            <person name="Morono Y."/>
            <person name="Uchiyama I."/>
            <person name="Ito T."/>
            <person name="Fujiyama A."/>
            <person name="Inagaki F."/>
            <person name="Takami H."/>
        </authorList>
    </citation>
    <scope>NUCLEOTIDE SEQUENCE</scope>
    <source>
        <strain evidence="6">Expedition CK06-06</strain>
    </source>
</reference>
<gene>
    <name evidence="6" type="ORF">S01H1_19933</name>
</gene>
<dbReference type="InterPro" id="IPR036390">
    <property type="entry name" value="WH_DNA-bd_sf"/>
</dbReference>
<keyword evidence="2" id="KW-0238">DNA-binding</keyword>
<dbReference type="PANTHER" id="PTHR30136">
    <property type="entry name" value="HELIX-TURN-HELIX TRANSCRIPTIONAL REGULATOR, ICLR FAMILY"/>
    <property type="match status" value="1"/>
</dbReference>
<comment type="caution">
    <text evidence="6">The sequence shown here is derived from an EMBL/GenBank/DDBJ whole genome shotgun (WGS) entry which is preliminary data.</text>
</comment>
<dbReference type="InterPro" id="IPR050707">
    <property type="entry name" value="HTH_MetabolicPath_Reg"/>
</dbReference>
<dbReference type="PROSITE" id="PS51077">
    <property type="entry name" value="HTH_ICLR"/>
    <property type="match status" value="1"/>
</dbReference>
<keyword evidence="1" id="KW-0805">Transcription regulation</keyword>
<dbReference type="Pfam" id="PF09339">
    <property type="entry name" value="HTH_IclR"/>
    <property type="match status" value="1"/>
</dbReference>
<dbReference type="Gene3D" id="1.10.10.10">
    <property type="entry name" value="Winged helix-like DNA-binding domain superfamily/Winged helix DNA-binding domain"/>
    <property type="match status" value="1"/>
</dbReference>
<evidence type="ECO:0000259" key="5">
    <source>
        <dbReference type="PROSITE" id="PS51078"/>
    </source>
</evidence>
<accession>X0TW38</accession>
<dbReference type="FunFam" id="1.10.10.10:FF:000056">
    <property type="entry name" value="IclR family transcriptional regulator"/>
    <property type="match status" value="1"/>
</dbReference>
<dbReference type="InterPro" id="IPR036388">
    <property type="entry name" value="WH-like_DNA-bd_sf"/>
</dbReference>
<feature type="domain" description="IclR-ED" evidence="5">
    <location>
        <begin position="74"/>
        <end position="243"/>
    </location>
</feature>
<dbReference type="GO" id="GO:0003700">
    <property type="term" value="F:DNA-binding transcription factor activity"/>
    <property type="evidence" value="ECO:0007669"/>
    <property type="project" value="TreeGrafter"/>
</dbReference>
<dbReference type="PANTHER" id="PTHR30136:SF35">
    <property type="entry name" value="HTH-TYPE TRANSCRIPTIONAL REGULATOR RV1719"/>
    <property type="match status" value="1"/>
</dbReference>
<dbReference type="EMBL" id="BARS01010836">
    <property type="protein sequence ID" value="GAF97808.1"/>
    <property type="molecule type" value="Genomic_DNA"/>
</dbReference>
<dbReference type="Pfam" id="PF01614">
    <property type="entry name" value="IclR_C"/>
    <property type="match status" value="1"/>
</dbReference>
<evidence type="ECO:0000256" key="3">
    <source>
        <dbReference type="ARBA" id="ARBA00023163"/>
    </source>
</evidence>
<dbReference type="InterPro" id="IPR029016">
    <property type="entry name" value="GAF-like_dom_sf"/>
</dbReference>
<feature type="non-terminal residue" evidence="6">
    <location>
        <position position="243"/>
    </location>
</feature>
<dbReference type="AlphaFoldDB" id="X0TW38"/>
<proteinExistence type="predicted"/>
<dbReference type="PROSITE" id="PS51078">
    <property type="entry name" value="ICLR_ED"/>
    <property type="match status" value="1"/>
</dbReference>
<dbReference type="SUPFAM" id="SSF55781">
    <property type="entry name" value="GAF domain-like"/>
    <property type="match status" value="1"/>
</dbReference>
<dbReference type="InterPro" id="IPR014757">
    <property type="entry name" value="Tscrpt_reg_IclR_C"/>
</dbReference>
<evidence type="ECO:0000256" key="1">
    <source>
        <dbReference type="ARBA" id="ARBA00023015"/>
    </source>
</evidence>
<dbReference type="Gene3D" id="3.30.450.40">
    <property type="match status" value="1"/>
</dbReference>
<dbReference type="SMART" id="SM00346">
    <property type="entry name" value="HTH_ICLR"/>
    <property type="match status" value="1"/>
</dbReference>
<keyword evidence="3" id="KW-0804">Transcription</keyword>
<protein>
    <recommendedName>
        <fullName evidence="7">IclR family transcriptional regulator</fullName>
    </recommendedName>
</protein>
<dbReference type="GO" id="GO:0045892">
    <property type="term" value="P:negative regulation of DNA-templated transcription"/>
    <property type="evidence" value="ECO:0007669"/>
    <property type="project" value="TreeGrafter"/>
</dbReference>
<sequence length="243" mass="27489">MEDKLLKKEKIKSIEKALDLLELLSDNKKEMGITEINRELHMGFSTIHRILTTLKYRGYIVQNQQTSKYILGTKLFILGCKVQNTTNLIKVVTPFLQKLSENTNENINFAILEGREAIYLFKIESKEILKAGIEVGTKVVAHCTSLGKVLLAFLPEQEFMMLYPNDNEKLPTFTPKSISSVEELKKCLKKTKKQGYAIDEEEFKIGVNCLGVPIINNEGKAIAAISISGPVSRFSLFKMEKVK</sequence>
<evidence type="ECO:0000259" key="4">
    <source>
        <dbReference type="PROSITE" id="PS51077"/>
    </source>
</evidence>
<evidence type="ECO:0000313" key="6">
    <source>
        <dbReference type="EMBL" id="GAF97808.1"/>
    </source>
</evidence>
<evidence type="ECO:0000256" key="2">
    <source>
        <dbReference type="ARBA" id="ARBA00023125"/>
    </source>
</evidence>
<organism evidence="6">
    <name type="scientific">marine sediment metagenome</name>
    <dbReference type="NCBI Taxonomy" id="412755"/>
    <lineage>
        <taxon>unclassified sequences</taxon>
        <taxon>metagenomes</taxon>
        <taxon>ecological metagenomes</taxon>
    </lineage>
</organism>
<feature type="domain" description="HTH iclR-type" evidence="4">
    <location>
        <begin position="11"/>
        <end position="73"/>
    </location>
</feature>
<dbReference type="GO" id="GO:0003677">
    <property type="term" value="F:DNA binding"/>
    <property type="evidence" value="ECO:0007669"/>
    <property type="project" value="UniProtKB-KW"/>
</dbReference>
<evidence type="ECO:0008006" key="7">
    <source>
        <dbReference type="Google" id="ProtNLM"/>
    </source>
</evidence>
<name>X0TW38_9ZZZZ</name>